<feature type="transmembrane region" description="Helical" evidence="1">
    <location>
        <begin position="48"/>
        <end position="71"/>
    </location>
</feature>
<organism evidence="2 3">
    <name type="scientific">Halosimplex pelagicum</name>
    <dbReference type="NCBI Taxonomy" id="869886"/>
    <lineage>
        <taxon>Archaea</taxon>
        <taxon>Methanobacteriati</taxon>
        <taxon>Methanobacteriota</taxon>
        <taxon>Stenosarchaea group</taxon>
        <taxon>Halobacteria</taxon>
        <taxon>Halobacteriales</taxon>
        <taxon>Haloarculaceae</taxon>
        <taxon>Halosimplex</taxon>
    </lineage>
</organism>
<evidence type="ECO:0000313" key="3">
    <source>
        <dbReference type="Proteomes" id="UP000509346"/>
    </source>
</evidence>
<keyword evidence="3" id="KW-1185">Reference proteome</keyword>
<reference evidence="2 3" key="1">
    <citation type="submission" date="2020-07" db="EMBL/GenBank/DDBJ databases">
        <title>Halosimplex litoreum sp. nov. and Halosimplex rubrum sp. nov., isolated from different salt environments.</title>
        <authorList>
            <person name="Cui H."/>
        </authorList>
    </citation>
    <scope>NUCLEOTIDE SEQUENCE [LARGE SCALE GENOMIC DNA]</scope>
    <source>
        <strain evidence="2 3">R2</strain>
    </source>
</reference>
<protein>
    <submittedName>
        <fullName evidence="2">Uncharacterized protein</fullName>
    </submittedName>
</protein>
<feature type="transmembrane region" description="Helical" evidence="1">
    <location>
        <begin position="105"/>
        <end position="125"/>
    </location>
</feature>
<dbReference type="GeneID" id="56085077"/>
<evidence type="ECO:0000313" key="2">
    <source>
        <dbReference type="EMBL" id="QLH83915.1"/>
    </source>
</evidence>
<dbReference type="AlphaFoldDB" id="A0A7D5TEI9"/>
<dbReference type="EMBL" id="CP058909">
    <property type="protein sequence ID" value="QLH83915.1"/>
    <property type="molecule type" value="Genomic_DNA"/>
</dbReference>
<accession>A0A7D5TEI9</accession>
<name>A0A7D5TEI9_9EURY</name>
<evidence type="ECO:0000256" key="1">
    <source>
        <dbReference type="SAM" id="Phobius"/>
    </source>
</evidence>
<dbReference type="OrthoDB" id="275119at2157"/>
<keyword evidence="1" id="KW-1133">Transmembrane helix</keyword>
<feature type="transmembrane region" description="Helical" evidence="1">
    <location>
        <begin position="80"/>
        <end position="99"/>
    </location>
</feature>
<gene>
    <name evidence="2" type="ORF">HZS54_20770</name>
</gene>
<proteinExistence type="predicted"/>
<dbReference type="KEGG" id="hpel:HZS54_20770"/>
<sequence>MSSLPGRFSSLGDWNQALLSAGLASIAYASIVTGYSTQSPAIQITGSIWSSFGLAALFAFGTIGVPILLWIRYQIRGPSIVMALVLLFWHVLIHLPVLGSDGGDAPAFALVLFWAPLYLVAYGLLAGGEYWLRGRNISVSTPSM</sequence>
<dbReference type="Proteomes" id="UP000509346">
    <property type="component" value="Chromosome"/>
</dbReference>
<dbReference type="RefSeq" id="WP_179918995.1">
    <property type="nucleotide sequence ID" value="NZ_CP058909.1"/>
</dbReference>
<keyword evidence="1" id="KW-0472">Membrane</keyword>
<keyword evidence="1" id="KW-0812">Transmembrane</keyword>